<gene>
    <name evidence="1" type="ORF">I6G47_33490</name>
    <name evidence="2" type="ORF">SAMN05421547_108165</name>
</gene>
<dbReference type="GeneID" id="94689124"/>
<dbReference type="Proteomes" id="UP000183417">
    <property type="component" value="Unassembled WGS sequence"/>
</dbReference>
<evidence type="ECO:0000313" key="2">
    <source>
        <dbReference type="EMBL" id="SDY83632.1"/>
    </source>
</evidence>
<proteinExistence type="predicted"/>
<dbReference type="KEGG" id="dla:I6G47_33490"/>
<dbReference type="EMBL" id="CP065749">
    <property type="protein sequence ID" value="QPS85059.1"/>
    <property type="molecule type" value="Genomic_DNA"/>
</dbReference>
<evidence type="ECO:0000313" key="3">
    <source>
        <dbReference type="Proteomes" id="UP000183417"/>
    </source>
</evidence>
<dbReference type="Proteomes" id="UP000595064">
    <property type="component" value="Plasmid unnamed"/>
</dbReference>
<dbReference type="RefSeq" id="WP_143044575.1">
    <property type="nucleotide sequence ID" value="NZ_CP065749.1"/>
</dbReference>
<keyword evidence="1" id="KW-0614">Plasmid</keyword>
<reference evidence="1 4" key="2">
    <citation type="submission" date="2020-12" db="EMBL/GenBank/DDBJ databases">
        <title>FDA dAtabase for Regulatory Grade micrObial Sequences (FDA-ARGOS): Supporting development and validation of Infectious Disease Dx tests.</title>
        <authorList>
            <person name="Sproer C."/>
            <person name="Gronow S."/>
            <person name="Severitt S."/>
            <person name="Schroder I."/>
            <person name="Tallon L."/>
            <person name="Sadzewicz L."/>
            <person name="Zhao X."/>
            <person name="Boylan J."/>
            <person name="Ott S."/>
            <person name="Bowen H."/>
            <person name="Vavikolanu K."/>
            <person name="Mehta A."/>
            <person name="Aluvathingal J."/>
            <person name="Nadendla S."/>
            <person name="Lowell S."/>
            <person name="Myers T."/>
            <person name="Yan Y."/>
            <person name="Sichtig H."/>
        </authorList>
    </citation>
    <scope>NUCLEOTIDE SEQUENCE [LARGE SCALE GENOMIC DNA]</scope>
    <source>
        <strain evidence="1 4">FDAARGOS_890</strain>
        <plasmid evidence="1 4">unnamed</plasmid>
    </source>
</reference>
<name>A0A1H3N428_9BURK</name>
<organism evidence="2 3">
    <name type="scientific">Delftia lacustris</name>
    <dbReference type="NCBI Taxonomy" id="558537"/>
    <lineage>
        <taxon>Bacteria</taxon>
        <taxon>Pseudomonadati</taxon>
        <taxon>Pseudomonadota</taxon>
        <taxon>Betaproteobacteria</taxon>
        <taxon>Burkholderiales</taxon>
        <taxon>Comamonadaceae</taxon>
        <taxon>Delftia</taxon>
    </lineage>
</organism>
<dbReference type="AlphaFoldDB" id="A0A1H3N428"/>
<sequence length="249" mass="28030">MYTLDISGEQSSWPPLPAQHQYSPFFDFLADALFQHRQAVVAEGHFSRNRFSRAAIIASALSVECLANCLIFNLNLPADQFMEADRQKPLDKIARFFNNESLVGFSKGVRTSQRCRELLKIRDAYVHPKNTPNSAVLDSLQDAGNKWAIPISIDLPLWPLLKIPLATFAWDSQSSAVALEAAFRFHHYVLSKIQEAARHDLAVLLASRMKLDEKLNLLMPLDESLIEELRAANEYGLHLDDLGLSAWLG</sequence>
<reference evidence="2 3" key="1">
    <citation type="submission" date="2016-10" db="EMBL/GenBank/DDBJ databases">
        <authorList>
            <person name="de Groot N.N."/>
        </authorList>
    </citation>
    <scope>NUCLEOTIDE SEQUENCE [LARGE SCALE GENOMIC DNA]</scope>
    <source>
        <strain evidence="2 3">LMG 24775</strain>
    </source>
</reference>
<protein>
    <submittedName>
        <fullName evidence="2">Uncharacterized protein</fullName>
    </submittedName>
</protein>
<evidence type="ECO:0000313" key="1">
    <source>
        <dbReference type="EMBL" id="QPS85059.1"/>
    </source>
</evidence>
<geneLocation type="plasmid" evidence="1 4">
    <name>unnamed</name>
</geneLocation>
<evidence type="ECO:0000313" key="4">
    <source>
        <dbReference type="Proteomes" id="UP000595064"/>
    </source>
</evidence>
<dbReference type="EMBL" id="FNPE01000008">
    <property type="protein sequence ID" value="SDY83632.1"/>
    <property type="molecule type" value="Genomic_DNA"/>
</dbReference>
<keyword evidence="4" id="KW-1185">Reference proteome</keyword>
<accession>A0A1H3N428</accession>